<dbReference type="RefSeq" id="WP_125223110.1">
    <property type="nucleotide sequence ID" value="NZ_QUSX01000002.1"/>
</dbReference>
<accession>A0A3R8PXZ2</accession>
<keyword evidence="3" id="KW-1185">Reference proteome</keyword>
<reference evidence="3" key="1">
    <citation type="submission" date="2018-12" db="EMBL/GenBank/DDBJ databases">
        <title>Maribacter lutimaris sp. nov., isolated from marine sediment.</title>
        <authorList>
            <person name="Kim K.K."/>
        </authorList>
    </citation>
    <scope>NUCLEOTIDE SEQUENCE [LARGE SCALE GENOMIC DNA]</scope>
    <source>
        <strain evidence="3">PoM-212</strain>
    </source>
</reference>
<comment type="caution">
    <text evidence="2">The sequence shown here is derived from an EMBL/GenBank/DDBJ whole genome shotgun (WGS) entry which is preliminary data.</text>
</comment>
<protein>
    <submittedName>
        <fullName evidence="2">DUF4255 domain-containing protein</fullName>
    </submittedName>
</protein>
<evidence type="ECO:0000259" key="1">
    <source>
        <dbReference type="Pfam" id="PF14065"/>
    </source>
</evidence>
<evidence type="ECO:0000313" key="2">
    <source>
        <dbReference type="EMBL" id="RRQ48389.1"/>
    </source>
</evidence>
<name>A0A3R8PXZ2_9FLAO</name>
<organism evidence="2 3">
    <name type="scientific">Maribacter algicola</name>
    <dbReference type="NCBI Taxonomy" id="2498892"/>
    <lineage>
        <taxon>Bacteria</taxon>
        <taxon>Pseudomonadati</taxon>
        <taxon>Bacteroidota</taxon>
        <taxon>Flavobacteriia</taxon>
        <taxon>Flavobacteriales</taxon>
        <taxon>Flavobacteriaceae</taxon>
        <taxon>Maribacter</taxon>
    </lineage>
</organism>
<dbReference type="OrthoDB" id="7560784at2"/>
<dbReference type="Proteomes" id="UP000286990">
    <property type="component" value="Unassembled WGS sequence"/>
</dbReference>
<feature type="domain" description="Pvc16 N-terminal" evidence="1">
    <location>
        <begin position="7"/>
        <end position="183"/>
    </location>
</feature>
<evidence type="ECO:0000313" key="3">
    <source>
        <dbReference type="Proteomes" id="UP000286990"/>
    </source>
</evidence>
<gene>
    <name evidence="2" type="ORF">DZC72_11815</name>
</gene>
<dbReference type="EMBL" id="QUSX01000002">
    <property type="protein sequence ID" value="RRQ48389.1"/>
    <property type="molecule type" value="Genomic_DNA"/>
</dbReference>
<dbReference type="Pfam" id="PF14065">
    <property type="entry name" value="Pvc16_N"/>
    <property type="match status" value="1"/>
</dbReference>
<dbReference type="InterPro" id="IPR025351">
    <property type="entry name" value="Pvc16_N"/>
</dbReference>
<sequence>MIHTALEYIKNILNERFNNKQSSKDLVDLSNIFNMDGSLAKKTDDKIVFFLLGLNEERVLKNTQNRTIAAGQSSLTKKQAPLYLNFQIMFCANFSEGNYVEGLNYLSNIIRFFHTYPKINPPAQKGKEDSIGKLTFELCNLDYSELSNVWSAVGGKLMPSLIYKVGMLVFEDTGRTGETPSIQSTESIL</sequence>
<proteinExistence type="predicted"/>
<dbReference type="AlphaFoldDB" id="A0A3R8PXZ2"/>